<reference evidence="3 4" key="1">
    <citation type="submission" date="2023-03" db="EMBL/GenBank/DDBJ databases">
        <title>Paludisphaera mucosa sp. nov. a novel planctomycete from northern fen.</title>
        <authorList>
            <person name="Ivanova A."/>
        </authorList>
    </citation>
    <scope>NUCLEOTIDE SEQUENCE [LARGE SCALE GENOMIC DNA]</scope>
    <source>
        <strain evidence="3 4">Pla2</strain>
    </source>
</reference>
<evidence type="ECO:0000313" key="4">
    <source>
        <dbReference type="Proteomes" id="UP001216907"/>
    </source>
</evidence>
<feature type="chain" id="PRO_5046390374" evidence="1">
    <location>
        <begin position="20"/>
        <end position="212"/>
    </location>
</feature>
<feature type="signal peptide" evidence="1">
    <location>
        <begin position="1"/>
        <end position="19"/>
    </location>
</feature>
<gene>
    <name evidence="3" type="ORF">PZE19_14755</name>
</gene>
<dbReference type="RefSeq" id="WP_277861394.1">
    <property type="nucleotide sequence ID" value="NZ_JARRAG010000002.1"/>
</dbReference>
<sequence length="212" mass="21949">MRLKSFVVLASLMVGQASGGVLVDNSTLGYYNSGIGGRLVNTGPFFTGDPRLSVSSAPDLSAAATQLGGWLTEPLDLATPGSTWSSGPVSIPTAWANGTSTAVIYSIGESGYKLGDVSISIGVDNGILVWLDGSFVHGDIAPGLPHPLGEYVYNLGDLSSGVHHLQLLRVGLGVPENWNIQVTGTLSSVPEPSSLALIGLGALSVFLCWLRR</sequence>
<evidence type="ECO:0000256" key="1">
    <source>
        <dbReference type="SAM" id="SignalP"/>
    </source>
</evidence>
<protein>
    <submittedName>
        <fullName evidence="3">PEP-CTERM sorting domain-containing protein</fullName>
    </submittedName>
</protein>
<evidence type="ECO:0000313" key="3">
    <source>
        <dbReference type="EMBL" id="MDG3005045.1"/>
    </source>
</evidence>
<dbReference type="InterPro" id="IPR013424">
    <property type="entry name" value="Ice-binding_C"/>
</dbReference>
<name>A0ABT6FBX3_9BACT</name>
<dbReference type="Proteomes" id="UP001216907">
    <property type="component" value="Unassembled WGS sequence"/>
</dbReference>
<evidence type="ECO:0000259" key="2">
    <source>
        <dbReference type="Pfam" id="PF07589"/>
    </source>
</evidence>
<keyword evidence="1" id="KW-0732">Signal</keyword>
<dbReference type="NCBIfam" id="TIGR02595">
    <property type="entry name" value="PEP_CTERM"/>
    <property type="match status" value="1"/>
</dbReference>
<proteinExistence type="predicted"/>
<dbReference type="EMBL" id="JARRAG010000002">
    <property type="protein sequence ID" value="MDG3005045.1"/>
    <property type="molecule type" value="Genomic_DNA"/>
</dbReference>
<feature type="domain" description="Ice-binding protein C-terminal" evidence="2">
    <location>
        <begin position="188"/>
        <end position="212"/>
    </location>
</feature>
<keyword evidence="4" id="KW-1185">Reference proteome</keyword>
<dbReference type="Pfam" id="PF07589">
    <property type="entry name" value="PEP-CTERM"/>
    <property type="match status" value="1"/>
</dbReference>
<accession>A0ABT6FBX3</accession>
<organism evidence="3 4">
    <name type="scientific">Paludisphaera mucosa</name>
    <dbReference type="NCBI Taxonomy" id="3030827"/>
    <lineage>
        <taxon>Bacteria</taxon>
        <taxon>Pseudomonadati</taxon>
        <taxon>Planctomycetota</taxon>
        <taxon>Planctomycetia</taxon>
        <taxon>Isosphaerales</taxon>
        <taxon>Isosphaeraceae</taxon>
        <taxon>Paludisphaera</taxon>
    </lineage>
</organism>
<comment type="caution">
    <text evidence="3">The sequence shown here is derived from an EMBL/GenBank/DDBJ whole genome shotgun (WGS) entry which is preliminary data.</text>
</comment>